<dbReference type="EMBL" id="FO818640">
    <property type="protein sequence ID" value="CDM96743.1"/>
    <property type="molecule type" value="Genomic_DNA"/>
</dbReference>
<name>A0A9P1KJL0_9CYAN</name>
<proteinExistence type="predicted"/>
<reference evidence="1 2" key="1">
    <citation type="submission" date="2014-02" db="EMBL/GenBank/DDBJ databases">
        <authorList>
            <person name="Genoscope - CEA"/>
        </authorList>
    </citation>
    <scope>NUCLEOTIDE SEQUENCE [LARGE SCALE GENOMIC DNA]</scope>
    <source>
        <strain evidence="1 2">PCC 8005</strain>
    </source>
</reference>
<evidence type="ECO:0000313" key="1">
    <source>
        <dbReference type="EMBL" id="CDM96743.1"/>
    </source>
</evidence>
<sequence>MRSLFRIRPTRSPTTQFPGMDDRYHLPSQRLSVAVLSQPGEINHSDALTVATSLNLSLQKGPCTIVIHPQWGTAVYPSVLISSAPPDEINKAIDFAGYRVAPTHKPHR</sequence>
<dbReference type="Proteomes" id="UP000032946">
    <property type="component" value="Chromosome"/>
</dbReference>
<organism evidence="1 2">
    <name type="scientific">Limnospira indica PCC 8005</name>
    <dbReference type="NCBI Taxonomy" id="376219"/>
    <lineage>
        <taxon>Bacteria</taxon>
        <taxon>Bacillati</taxon>
        <taxon>Cyanobacteriota</taxon>
        <taxon>Cyanophyceae</taxon>
        <taxon>Oscillatoriophycideae</taxon>
        <taxon>Oscillatoriales</taxon>
        <taxon>Sirenicapillariaceae</taxon>
        <taxon>Limnospira</taxon>
    </lineage>
</organism>
<protein>
    <submittedName>
        <fullName evidence="1">Uncharacterized protein</fullName>
    </submittedName>
</protein>
<gene>
    <name evidence="1" type="ORF">ARTHRO_41152</name>
</gene>
<evidence type="ECO:0000313" key="2">
    <source>
        <dbReference type="Proteomes" id="UP000032946"/>
    </source>
</evidence>
<dbReference type="AlphaFoldDB" id="A0A9P1KJL0"/>
<accession>A0A9P1KJL0</accession>
<keyword evidence="2" id="KW-1185">Reference proteome</keyword>